<evidence type="ECO:0000313" key="2">
    <source>
        <dbReference type="Proteomes" id="UP001597212"/>
    </source>
</evidence>
<dbReference type="RefSeq" id="WP_379909168.1">
    <property type="nucleotide sequence ID" value="NZ_JBHTOK010000017.1"/>
</dbReference>
<dbReference type="Proteomes" id="UP001597212">
    <property type="component" value="Unassembled WGS sequence"/>
</dbReference>
<name>A0ABW4CXD6_9LACO</name>
<dbReference type="EMBL" id="JBHTOK010000017">
    <property type="protein sequence ID" value="MFD1440537.1"/>
    <property type="molecule type" value="Genomic_DNA"/>
</dbReference>
<accession>A0ABW4CXD6</accession>
<comment type="caution">
    <text evidence="1">The sequence shown here is derived from an EMBL/GenBank/DDBJ whole genome shotgun (WGS) entry which is preliminary data.</text>
</comment>
<proteinExistence type="predicted"/>
<evidence type="ECO:0000313" key="1">
    <source>
        <dbReference type="EMBL" id="MFD1440537.1"/>
    </source>
</evidence>
<keyword evidence="2" id="KW-1185">Reference proteome</keyword>
<reference evidence="2" key="1">
    <citation type="journal article" date="2019" name="Int. J. Syst. Evol. Microbiol.">
        <title>The Global Catalogue of Microorganisms (GCM) 10K type strain sequencing project: providing services to taxonomists for standard genome sequencing and annotation.</title>
        <authorList>
            <consortium name="The Broad Institute Genomics Platform"/>
            <consortium name="The Broad Institute Genome Sequencing Center for Infectious Disease"/>
            <person name="Wu L."/>
            <person name="Ma J."/>
        </authorList>
    </citation>
    <scope>NUCLEOTIDE SEQUENCE [LARGE SCALE GENOMIC DNA]</scope>
    <source>
        <strain evidence="2">CCM 8912</strain>
    </source>
</reference>
<sequence>MTIKIPTEKIDSHQSLADRLRFSVLPTNLKFDSQQYPDSWKMVRPKDLYYRTVKPVATNFSNTGVSISDSKLESVSLPYSQIREVQLCADAAKMTLGVGFTGDYAFNYFNAVIVIMQTNNVPYFLTLPTFKFVPSFIDFLKAHQVAVSDPMGIADHLTDIDDYLKEQASAKS</sequence>
<organism evidence="1 2">
    <name type="scientific">Lacticaseibacillus hegangensis</name>
    <dbReference type="NCBI Taxonomy" id="2486010"/>
    <lineage>
        <taxon>Bacteria</taxon>
        <taxon>Bacillati</taxon>
        <taxon>Bacillota</taxon>
        <taxon>Bacilli</taxon>
        <taxon>Lactobacillales</taxon>
        <taxon>Lactobacillaceae</taxon>
        <taxon>Lacticaseibacillus</taxon>
    </lineage>
</organism>
<gene>
    <name evidence="1" type="ORF">ACFQ5K_03920</name>
</gene>
<protein>
    <submittedName>
        <fullName evidence="1">Uncharacterized protein</fullName>
    </submittedName>
</protein>